<keyword evidence="1" id="KW-0812">Transmembrane</keyword>
<evidence type="ECO:0000313" key="2">
    <source>
        <dbReference type="EMBL" id="VUS78404.1"/>
    </source>
</evidence>
<evidence type="ECO:0000256" key="1">
    <source>
        <dbReference type="SAM" id="Phobius"/>
    </source>
</evidence>
<dbReference type="EMBL" id="CABGGW010000034">
    <property type="protein sequence ID" value="VUS78404.1"/>
    <property type="molecule type" value="Genomic_DNA"/>
</dbReference>
<feature type="transmembrane region" description="Helical" evidence="1">
    <location>
        <begin position="6"/>
        <end position="28"/>
    </location>
</feature>
<dbReference type="Proteomes" id="UP000317374">
    <property type="component" value="Unassembled WGS sequence"/>
</dbReference>
<dbReference type="AlphaFoldDB" id="A0A564LA01"/>
<keyword evidence="1" id="KW-1133">Transmembrane helix</keyword>
<proteinExistence type="predicted"/>
<keyword evidence="1" id="KW-0472">Membrane</keyword>
<protein>
    <submittedName>
        <fullName evidence="2">Uncharacterized protein</fullName>
    </submittedName>
</protein>
<organism evidence="2 3">
    <name type="scientific">Klebsiella huaxiensis</name>
    <dbReference type="NCBI Taxonomy" id="2153354"/>
    <lineage>
        <taxon>Bacteria</taxon>
        <taxon>Pseudomonadati</taxon>
        <taxon>Pseudomonadota</taxon>
        <taxon>Gammaproteobacteria</taxon>
        <taxon>Enterobacterales</taxon>
        <taxon>Enterobacteriaceae</taxon>
        <taxon>Klebsiella/Raoultella group</taxon>
        <taxon>Klebsiella</taxon>
    </lineage>
</organism>
<accession>A0A564LA01</accession>
<gene>
    <name evidence="2" type="ORF">SB6422_02181</name>
</gene>
<evidence type="ECO:0000313" key="3">
    <source>
        <dbReference type="Proteomes" id="UP000317374"/>
    </source>
</evidence>
<name>A0A564LA01_9ENTR</name>
<sequence length="61" mass="7214">MQNLILALNIISIISAVILLVYSFLTIIKSKKELRSYYKKLSTDRRMFEEKSRKLHKGKEI</sequence>
<reference evidence="2 3" key="1">
    <citation type="submission" date="2019-07" db="EMBL/GenBank/DDBJ databases">
        <authorList>
            <person name="Brisse S."/>
            <person name="Rodrigues C."/>
            <person name="Thorpe H."/>
        </authorList>
    </citation>
    <scope>NUCLEOTIDE SEQUENCE [LARGE SCALE GENOMIC DNA]</scope>
    <source>
        <strain evidence="2">SB6422</strain>
    </source>
</reference>